<sequence>MQSPEVKPLRWGWISALYFESGMGWMDPTEAAKLSGVRTTNLRSWSEKGMLSVIHFPRQPRRYYIPELRYLARLGEMSGEPLTLTLLNNQIDITLELGHCPKFINSHGQLL</sequence>
<dbReference type="SUPFAM" id="SSF46955">
    <property type="entry name" value="Putative DNA-binding domain"/>
    <property type="match status" value="1"/>
</dbReference>
<organism evidence="1 2">
    <name type="scientific">Actinomadura meridiana</name>
    <dbReference type="NCBI Taxonomy" id="559626"/>
    <lineage>
        <taxon>Bacteria</taxon>
        <taxon>Bacillati</taxon>
        <taxon>Actinomycetota</taxon>
        <taxon>Actinomycetes</taxon>
        <taxon>Streptosporangiales</taxon>
        <taxon>Thermomonosporaceae</taxon>
        <taxon>Actinomadura</taxon>
    </lineage>
</organism>
<gene>
    <name evidence="1" type="ORF">GCM10022254_21770</name>
</gene>
<keyword evidence="2" id="KW-1185">Reference proteome</keyword>
<name>A0ABP8BX89_9ACTN</name>
<evidence type="ECO:0000313" key="2">
    <source>
        <dbReference type="Proteomes" id="UP001501710"/>
    </source>
</evidence>
<dbReference type="InterPro" id="IPR009061">
    <property type="entry name" value="DNA-bd_dom_put_sf"/>
</dbReference>
<proteinExistence type="predicted"/>
<dbReference type="Proteomes" id="UP001501710">
    <property type="component" value="Unassembled WGS sequence"/>
</dbReference>
<evidence type="ECO:0008006" key="3">
    <source>
        <dbReference type="Google" id="ProtNLM"/>
    </source>
</evidence>
<accession>A0ABP8BX89</accession>
<protein>
    <recommendedName>
        <fullName evidence="3">HTH merR-type domain-containing protein</fullName>
    </recommendedName>
</protein>
<evidence type="ECO:0000313" key="1">
    <source>
        <dbReference type="EMBL" id="GAA4229412.1"/>
    </source>
</evidence>
<dbReference type="EMBL" id="BAABAS010000005">
    <property type="protein sequence ID" value="GAA4229412.1"/>
    <property type="molecule type" value="Genomic_DNA"/>
</dbReference>
<comment type="caution">
    <text evidence="1">The sequence shown here is derived from an EMBL/GenBank/DDBJ whole genome shotgun (WGS) entry which is preliminary data.</text>
</comment>
<reference evidence="2" key="1">
    <citation type="journal article" date="2019" name="Int. J. Syst. Evol. Microbiol.">
        <title>The Global Catalogue of Microorganisms (GCM) 10K type strain sequencing project: providing services to taxonomists for standard genome sequencing and annotation.</title>
        <authorList>
            <consortium name="The Broad Institute Genomics Platform"/>
            <consortium name="The Broad Institute Genome Sequencing Center for Infectious Disease"/>
            <person name="Wu L."/>
            <person name="Ma J."/>
        </authorList>
    </citation>
    <scope>NUCLEOTIDE SEQUENCE [LARGE SCALE GENOMIC DNA]</scope>
    <source>
        <strain evidence="2">JCM 17440</strain>
    </source>
</reference>